<evidence type="ECO:0000313" key="1">
    <source>
        <dbReference type="EMBL" id="MFD1045328.1"/>
    </source>
</evidence>
<comment type="caution">
    <text evidence="1">The sequence shown here is derived from an EMBL/GenBank/DDBJ whole genome shotgun (WGS) entry which is preliminary data.</text>
</comment>
<gene>
    <name evidence="1" type="ORF">ACFQ1S_06880</name>
</gene>
<keyword evidence="2" id="KW-1185">Reference proteome</keyword>
<organism evidence="1 2">
    <name type="scientific">Kibdelosporangium lantanae</name>
    <dbReference type="NCBI Taxonomy" id="1497396"/>
    <lineage>
        <taxon>Bacteria</taxon>
        <taxon>Bacillati</taxon>
        <taxon>Actinomycetota</taxon>
        <taxon>Actinomycetes</taxon>
        <taxon>Pseudonocardiales</taxon>
        <taxon>Pseudonocardiaceae</taxon>
        <taxon>Kibdelosporangium</taxon>
    </lineage>
</organism>
<evidence type="ECO:0008006" key="3">
    <source>
        <dbReference type="Google" id="ProtNLM"/>
    </source>
</evidence>
<name>A0ABW3M5I7_9PSEU</name>
<reference evidence="2" key="1">
    <citation type="journal article" date="2019" name="Int. J. Syst. Evol. Microbiol.">
        <title>The Global Catalogue of Microorganisms (GCM) 10K type strain sequencing project: providing services to taxonomists for standard genome sequencing and annotation.</title>
        <authorList>
            <consortium name="The Broad Institute Genomics Platform"/>
            <consortium name="The Broad Institute Genome Sequencing Center for Infectious Disease"/>
            <person name="Wu L."/>
            <person name="Ma J."/>
        </authorList>
    </citation>
    <scope>NUCLEOTIDE SEQUENCE [LARGE SCALE GENOMIC DNA]</scope>
    <source>
        <strain evidence="2">JCM 31486</strain>
    </source>
</reference>
<proteinExistence type="predicted"/>
<accession>A0ABW3M5I7</accession>
<sequence>MAPPTADQVKVATEALRNEAGVWDREADEMGKIPTRAEDLRLNRIEAGLFQVIFDTYGQVVDQVIARAGEGRTQMNAVADTLRTVAGTYEQEEAAQVHKMKNIY</sequence>
<dbReference type="Proteomes" id="UP001597045">
    <property type="component" value="Unassembled WGS sequence"/>
</dbReference>
<dbReference type="EMBL" id="JBHTIS010000267">
    <property type="protein sequence ID" value="MFD1045328.1"/>
    <property type="molecule type" value="Genomic_DNA"/>
</dbReference>
<evidence type="ECO:0000313" key="2">
    <source>
        <dbReference type="Proteomes" id="UP001597045"/>
    </source>
</evidence>
<protein>
    <recommendedName>
        <fullName evidence="3">Excreted virulence factor EspC, type VII ESX diderm</fullName>
    </recommendedName>
</protein>